<dbReference type="InterPro" id="IPR035959">
    <property type="entry name" value="RutC-like_sf"/>
</dbReference>
<evidence type="ECO:0000256" key="1">
    <source>
        <dbReference type="ARBA" id="ARBA00010552"/>
    </source>
</evidence>
<protein>
    <submittedName>
        <fullName evidence="2">Endoribonuclease L-PSP</fullName>
    </submittedName>
</protein>
<dbReference type="STRING" id="1993.SAMN04489713_107144"/>
<dbReference type="Gene3D" id="3.30.1330.40">
    <property type="entry name" value="RutC-like"/>
    <property type="match status" value="1"/>
</dbReference>
<name>A0A1I5I772_9ACTN</name>
<dbReference type="NCBIfam" id="TIGR00004">
    <property type="entry name" value="Rid family detoxifying hydrolase"/>
    <property type="match status" value="1"/>
</dbReference>
<dbReference type="InParanoid" id="A0A1I5I772"/>
<dbReference type="GO" id="GO:0005829">
    <property type="term" value="C:cytosol"/>
    <property type="evidence" value="ECO:0007669"/>
    <property type="project" value="TreeGrafter"/>
</dbReference>
<dbReference type="SUPFAM" id="SSF55298">
    <property type="entry name" value="YjgF-like"/>
    <property type="match status" value="1"/>
</dbReference>
<gene>
    <name evidence="2" type="ORF">SAMN04489713_107144</name>
</gene>
<dbReference type="InterPro" id="IPR006175">
    <property type="entry name" value="YjgF/YER057c/UK114"/>
</dbReference>
<dbReference type="PANTHER" id="PTHR11803:SF39">
    <property type="entry name" value="2-IMINOBUTANOATE_2-IMINOPROPANOATE DEAMINASE"/>
    <property type="match status" value="1"/>
</dbReference>
<dbReference type="AlphaFoldDB" id="A0A1I5I772"/>
<sequence>MARTPLVTERLPAPVLPYSTAVSGAARLWLSGIVGNRPGTPDLAGETAADQLVQVLANLDAVLAGAGKSEADVLKVTLYLTDMSEFAAVNDVYAQYFTKPYPARTAIAVAALPIGARIEADVVVG</sequence>
<dbReference type="CDD" id="cd00448">
    <property type="entry name" value="YjgF_YER057c_UK114_family"/>
    <property type="match status" value="1"/>
</dbReference>
<dbReference type="RefSeq" id="WP_075021947.1">
    <property type="nucleotide sequence ID" value="NZ_FOVH01000007.1"/>
</dbReference>
<organism evidence="2 3">
    <name type="scientific">Actinomadura madurae</name>
    <dbReference type="NCBI Taxonomy" id="1993"/>
    <lineage>
        <taxon>Bacteria</taxon>
        <taxon>Bacillati</taxon>
        <taxon>Actinomycetota</taxon>
        <taxon>Actinomycetes</taxon>
        <taxon>Streptosporangiales</taxon>
        <taxon>Thermomonosporaceae</taxon>
        <taxon>Actinomadura</taxon>
    </lineage>
</organism>
<evidence type="ECO:0000313" key="2">
    <source>
        <dbReference type="EMBL" id="SFO55901.1"/>
    </source>
</evidence>
<dbReference type="InterPro" id="IPR006056">
    <property type="entry name" value="RidA"/>
</dbReference>
<dbReference type="FunFam" id="3.30.1330.40:FF:000001">
    <property type="entry name" value="L-PSP family endoribonuclease"/>
    <property type="match status" value="1"/>
</dbReference>
<accession>A0A1I5I772</accession>
<comment type="similarity">
    <text evidence="1">Belongs to the RutC family.</text>
</comment>
<dbReference type="GO" id="GO:0019239">
    <property type="term" value="F:deaminase activity"/>
    <property type="evidence" value="ECO:0007669"/>
    <property type="project" value="TreeGrafter"/>
</dbReference>
<dbReference type="EMBL" id="FOVH01000007">
    <property type="protein sequence ID" value="SFO55901.1"/>
    <property type="molecule type" value="Genomic_DNA"/>
</dbReference>
<evidence type="ECO:0000313" key="3">
    <source>
        <dbReference type="Proteomes" id="UP000183413"/>
    </source>
</evidence>
<dbReference type="PANTHER" id="PTHR11803">
    <property type="entry name" value="2-IMINOBUTANOATE/2-IMINOPROPANOATE DEAMINASE RIDA"/>
    <property type="match status" value="1"/>
</dbReference>
<keyword evidence="3" id="KW-1185">Reference proteome</keyword>
<reference evidence="2 3" key="1">
    <citation type="submission" date="2016-10" db="EMBL/GenBank/DDBJ databases">
        <authorList>
            <person name="de Groot N.N."/>
        </authorList>
    </citation>
    <scope>NUCLEOTIDE SEQUENCE [LARGE SCALE GENOMIC DNA]</scope>
    <source>
        <strain evidence="2 3">DSM 43067</strain>
    </source>
</reference>
<proteinExistence type="inferred from homology"/>
<dbReference type="Proteomes" id="UP000183413">
    <property type="component" value="Unassembled WGS sequence"/>
</dbReference>
<dbReference type="Pfam" id="PF01042">
    <property type="entry name" value="Ribonuc_L-PSP"/>
    <property type="match status" value="1"/>
</dbReference>